<keyword evidence="5" id="KW-1185">Reference proteome</keyword>
<dbReference type="GO" id="GO:0003676">
    <property type="term" value="F:nucleic acid binding"/>
    <property type="evidence" value="ECO:0007669"/>
    <property type="project" value="InterPro"/>
</dbReference>
<proteinExistence type="predicted"/>
<dbReference type="Gramene" id="mRNA:HanXRQr2_Chr16g0732681">
    <property type="protein sequence ID" value="CDS:HanXRQr2_Chr16g0732681.1"/>
    <property type="gene ID" value="HanXRQr2_Chr16g0732681"/>
</dbReference>
<dbReference type="PANTHER" id="PTHR35317:SF35">
    <property type="entry name" value="DUF4219 DOMAIN-CONTAINING PROTEIN"/>
    <property type="match status" value="1"/>
</dbReference>
<dbReference type="AlphaFoldDB" id="A0A9K3DNR9"/>
<keyword evidence="1" id="KW-0863">Zinc-finger</keyword>
<keyword evidence="1" id="KW-0479">Metal-binding</keyword>
<feature type="region of interest" description="Disordered" evidence="2">
    <location>
        <begin position="20"/>
        <end position="39"/>
    </location>
</feature>
<dbReference type="Proteomes" id="UP000215914">
    <property type="component" value="Unassembled WGS sequence"/>
</dbReference>
<evidence type="ECO:0000313" key="4">
    <source>
        <dbReference type="EMBL" id="KAF5758731.1"/>
    </source>
</evidence>
<feature type="compositionally biased region" description="Low complexity" evidence="2">
    <location>
        <begin position="23"/>
        <end position="34"/>
    </location>
</feature>
<comment type="caution">
    <text evidence="4">The sequence shown here is derived from an EMBL/GenBank/DDBJ whole genome shotgun (WGS) entry which is preliminary data.</text>
</comment>
<dbReference type="InterPro" id="IPR036875">
    <property type="entry name" value="Znf_CCHC_sf"/>
</dbReference>
<name>A0A9K3DNR9_HELAN</name>
<dbReference type="PANTHER" id="PTHR35317">
    <property type="entry name" value="OS04G0629600 PROTEIN"/>
    <property type="match status" value="1"/>
</dbReference>
<dbReference type="Pfam" id="PF14223">
    <property type="entry name" value="Retrotran_gag_2"/>
    <property type="match status" value="1"/>
</dbReference>
<protein>
    <submittedName>
        <fullName evidence="4">Transcription factor interactor and regulator CCHC(Zn) family</fullName>
    </submittedName>
</protein>
<keyword evidence="1" id="KW-0862">Zinc</keyword>
<evidence type="ECO:0000259" key="3">
    <source>
        <dbReference type="PROSITE" id="PS50158"/>
    </source>
</evidence>
<dbReference type="Gene3D" id="4.10.60.10">
    <property type="entry name" value="Zinc finger, CCHC-type"/>
    <property type="match status" value="1"/>
</dbReference>
<feature type="region of interest" description="Disordered" evidence="2">
    <location>
        <begin position="277"/>
        <end position="314"/>
    </location>
</feature>
<organism evidence="4 5">
    <name type="scientific">Helianthus annuus</name>
    <name type="common">Common sunflower</name>
    <dbReference type="NCBI Taxonomy" id="4232"/>
    <lineage>
        <taxon>Eukaryota</taxon>
        <taxon>Viridiplantae</taxon>
        <taxon>Streptophyta</taxon>
        <taxon>Embryophyta</taxon>
        <taxon>Tracheophyta</taxon>
        <taxon>Spermatophyta</taxon>
        <taxon>Magnoliopsida</taxon>
        <taxon>eudicotyledons</taxon>
        <taxon>Gunneridae</taxon>
        <taxon>Pentapetalae</taxon>
        <taxon>asterids</taxon>
        <taxon>campanulids</taxon>
        <taxon>Asterales</taxon>
        <taxon>Asteraceae</taxon>
        <taxon>Asteroideae</taxon>
        <taxon>Heliantheae alliance</taxon>
        <taxon>Heliantheae</taxon>
        <taxon>Helianthus</taxon>
    </lineage>
</organism>
<feature type="compositionally biased region" description="Low complexity" evidence="2">
    <location>
        <begin position="293"/>
        <end position="314"/>
    </location>
</feature>
<dbReference type="InterPro" id="IPR001878">
    <property type="entry name" value="Znf_CCHC"/>
</dbReference>
<accession>A0A9K3DNR9</accession>
<evidence type="ECO:0000256" key="1">
    <source>
        <dbReference type="PROSITE-ProRule" id="PRU00047"/>
    </source>
</evidence>
<dbReference type="GO" id="GO:0008270">
    <property type="term" value="F:zinc ion binding"/>
    <property type="evidence" value="ECO:0007669"/>
    <property type="project" value="UniProtKB-KW"/>
</dbReference>
<evidence type="ECO:0000256" key="2">
    <source>
        <dbReference type="SAM" id="MobiDB-lite"/>
    </source>
</evidence>
<dbReference type="SUPFAM" id="SSF57756">
    <property type="entry name" value="Retrovirus zinc finger-like domains"/>
    <property type="match status" value="1"/>
</dbReference>
<feature type="compositionally biased region" description="Polar residues" evidence="2">
    <location>
        <begin position="277"/>
        <end position="292"/>
    </location>
</feature>
<dbReference type="Pfam" id="PF00098">
    <property type="entry name" value="zf-CCHC"/>
    <property type="match status" value="1"/>
</dbReference>
<reference evidence="4" key="1">
    <citation type="journal article" date="2017" name="Nature">
        <title>The sunflower genome provides insights into oil metabolism, flowering and Asterid evolution.</title>
        <authorList>
            <person name="Badouin H."/>
            <person name="Gouzy J."/>
            <person name="Grassa C.J."/>
            <person name="Murat F."/>
            <person name="Staton S.E."/>
            <person name="Cottret L."/>
            <person name="Lelandais-Briere C."/>
            <person name="Owens G.L."/>
            <person name="Carrere S."/>
            <person name="Mayjonade B."/>
            <person name="Legrand L."/>
            <person name="Gill N."/>
            <person name="Kane N.C."/>
            <person name="Bowers J.E."/>
            <person name="Hubner S."/>
            <person name="Bellec A."/>
            <person name="Berard A."/>
            <person name="Berges H."/>
            <person name="Blanchet N."/>
            <person name="Boniface M.C."/>
            <person name="Brunel D."/>
            <person name="Catrice O."/>
            <person name="Chaidir N."/>
            <person name="Claudel C."/>
            <person name="Donnadieu C."/>
            <person name="Faraut T."/>
            <person name="Fievet G."/>
            <person name="Helmstetter N."/>
            <person name="King M."/>
            <person name="Knapp S.J."/>
            <person name="Lai Z."/>
            <person name="Le Paslier M.C."/>
            <person name="Lippi Y."/>
            <person name="Lorenzon L."/>
            <person name="Mandel J.R."/>
            <person name="Marage G."/>
            <person name="Marchand G."/>
            <person name="Marquand E."/>
            <person name="Bret-Mestries E."/>
            <person name="Morien E."/>
            <person name="Nambeesan S."/>
            <person name="Nguyen T."/>
            <person name="Pegot-Espagnet P."/>
            <person name="Pouilly N."/>
            <person name="Raftis F."/>
            <person name="Sallet E."/>
            <person name="Schiex T."/>
            <person name="Thomas J."/>
            <person name="Vandecasteele C."/>
            <person name="Vares D."/>
            <person name="Vear F."/>
            <person name="Vautrin S."/>
            <person name="Crespi M."/>
            <person name="Mangin B."/>
            <person name="Burke J.M."/>
            <person name="Salse J."/>
            <person name="Munos S."/>
            <person name="Vincourt P."/>
            <person name="Rieseberg L.H."/>
            <person name="Langlade N.B."/>
        </authorList>
    </citation>
    <scope>NUCLEOTIDE SEQUENCE</scope>
    <source>
        <tissue evidence="4">Leaves</tissue>
    </source>
</reference>
<evidence type="ECO:0000313" key="5">
    <source>
        <dbReference type="Proteomes" id="UP000215914"/>
    </source>
</evidence>
<gene>
    <name evidence="4" type="ORF">HanXRQr2_Chr16g0732681</name>
</gene>
<feature type="domain" description="CCHC-type" evidence="3">
    <location>
        <begin position="423"/>
        <end position="438"/>
    </location>
</feature>
<dbReference type="SMART" id="SM00343">
    <property type="entry name" value="ZnF_C2HC"/>
    <property type="match status" value="1"/>
</dbReference>
<dbReference type="EMBL" id="MNCJ02000331">
    <property type="protein sequence ID" value="KAF5758731.1"/>
    <property type="molecule type" value="Genomic_DNA"/>
</dbReference>
<dbReference type="PROSITE" id="PS50158">
    <property type="entry name" value="ZF_CCHC"/>
    <property type="match status" value="1"/>
</dbReference>
<sequence>MDDIFMNPFSDMYAFAGNSGDDTSSSNTNENTSNTKKKLSDALEVESAFGTYNKPPKLMAIEEYSRWAKKFKDWLRAFAFPSWKSLKYGYDDGGKRGESLTSPEEIESFVAEQKCVAMLFQSVREDIISLIEYSSSKDLWDKLKIKCLGSTEIMKNKKKLLRKEFDLFGCLKNESVCKMIERLGHLKLELARNGISYSQEELVDKLFDSLPGEMDWQYYALMLKNTIKPAELTVDLLIKRLESHELELKKTHKVNHSSYQQNLDLYYPKSMMPKNTSPKTAFSAENVSTTSKESQSSEYHSGYHSGSSSNSNQSDAKNLFQCSIAVDLKNGKNFSEESAKQQMVFLASVLESYESLVAGKIGNTNLTKEDYVQIDPEEMELIDIKWCMASAVRRAQRFMEITGRKSIGGPSTELGFDKSKVTCFKCKQKGHFKRECRNAYADESENPFREDYYKKAIYHQNKSEPPRMKQIEDNKEKSRALAVIHDDEGYDWSELLPEEDAVGYAFMAKSEPIPWKTIELKNRSIIIESYWPRTN</sequence>
<reference evidence="4" key="2">
    <citation type="submission" date="2020-06" db="EMBL/GenBank/DDBJ databases">
        <title>Helianthus annuus Genome sequencing and assembly Release 2.</title>
        <authorList>
            <person name="Gouzy J."/>
            <person name="Langlade N."/>
            <person name="Munos S."/>
        </authorList>
    </citation>
    <scope>NUCLEOTIDE SEQUENCE</scope>
    <source>
        <tissue evidence="4">Leaves</tissue>
    </source>
</reference>